<dbReference type="Proteomes" id="UP000565785">
    <property type="component" value="Unassembled WGS sequence"/>
</dbReference>
<proteinExistence type="predicted"/>
<accession>A0A7L1N066</accession>
<dbReference type="InterPro" id="IPR050868">
    <property type="entry name" value="ELMO_domain-containing"/>
</dbReference>
<feature type="domain" description="ELMO" evidence="1">
    <location>
        <begin position="131"/>
        <end position="287"/>
    </location>
</feature>
<dbReference type="EMBL" id="VXBP01001510">
    <property type="protein sequence ID" value="NXN92789.1"/>
    <property type="molecule type" value="Genomic_DNA"/>
</dbReference>
<evidence type="ECO:0000313" key="2">
    <source>
        <dbReference type="EMBL" id="NXN92789.1"/>
    </source>
</evidence>
<feature type="non-terminal residue" evidence="2">
    <location>
        <position position="297"/>
    </location>
</feature>
<evidence type="ECO:0000259" key="1">
    <source>
        <dbReference type="PROSITE" id="PS51335"/>
    </source>
</evidence>
<dbReference type="OrthoDB" id="67155at2759"/>
<dbReference type="PANTHER" id="PTHR12771:SF47">
    <property type="entry name" value="ELMO DOMAIN-CONTAINING PROTEIN 2"/>
    <property type="match status" value="1"/>
</dbReference>
<dbReference type="InterPro" id="IPR006816">
    <property type="entry name" value="ELMO_dom"/>
</dbReference>
<organism evidence="2 3">
    <name type="scientific">Rhinopomastus cyanomelas</name>
    <name type="common">Common scimitarbill</name>
    <dbReference type="NCBI Taxonomy" id="113115"/>
    <lineage>
        <taxon>Eukaryota</taxon>
        <taxon>Metazoa</taxon>
        <taxon>Chordata</taxon>
        <taxon>Craniata</taxon>
        <taxon>Vertebrata</taxon>
        <taxon>Euteleostomi</taxon>
        <taxon>Archelosauria</taxon>
        <taxon>Archosauria</taxon>
        <taxon>Dinosauria</taxon>
        <taxon>Saurischia</taxon>
        <taxon>Theropoda</taxon>
        <taxon>Coelurosauria</taxon>
        <taxon>Aves</taxon>
        <taxon>Neognathae</taxon>
        <taxon>Neoaves</taxon>
        <taxon>Telluraves</taxon>
        <taxon>Coraciimorphae</taxon>
        <taxon>Bucerotiformes</taxon>
        <taxon>Rhinopomastidae</taxon>
        <taxon>Rhinopomastus</taxon>
    </lineage>
</organism>
<feature type="non-terminal residue" evidence="2">
    <location>
        <position position="1"/>
    </location>
</feature>
<sequence>MLMYLWGFLYNNYVRFWLKWILRLLTRKCELQRLLDGSEAGAQRTLSIVVRFLMESFTVLTPQVLRNAVHVEEAEVEKCVRDVMKEKKIEQKDTRFKTNLCISLLQISGYKKLYLNVENLRKVPYDSSNEEHEEQLIELWNLLMPHENLKARISKQWCDIGFQGDDPKTDFRGMGLLGLVNLVYFSKHYTDEARQILSHSNHPKLGYSYAIVGINLTEMAYSLLKNGALKSHLYDVVSGLPQMEHFHQFYCYLVYEFDKFWFEEEPESIMHFNYYREKFHEKIKRLLLDCNVVLTLQ</sequence>
<dbReference type="GO" id="GO:0016020">
    <property type="term" value="C:membrane"/>
    <property type="evidence" value="ECO:0007669"/>
    <property type="project" value="TreeGrafter"/>
</dbReference>
<dbReference type="AlphaFoldDB" id="A0A7L1N066"/>
<dbReference type="PANTHER" id="PTHR12771">
    <property type="entry name" value="ENGULFMENT AND CELL MOTILITY"/>
    <property type="match status" value="1"/>
</dbReference>
<keyword evidence="3" id="KW-1185">Reference proteome</keyword>
<reference evidence="2 3" key="1">
    <citation type="submission" date="2019-09" db="EMBL/GenBank/DDBJ databases">
        <title>Bird 10,000 Genomes (B10K) Project - Family phase.</title>
        <authorList>
            <person name="Zhang G."/>
        </authorList>
    </citation>
    <scope>NUCLEOTIDE SEQUENCE [LARGE SCALE GENOMIC DNA]</scope>
    <source>
        <strain evidence="2">B10K-DU-002-35</strain>
        <tissue evidence="2">Muscle</tissue>
    </source>
</reference>
<dbReference type="PROSITE" id="PS51335">
    <property type="entry name" value="ELMO"/>
    <property type="match status" value="1"/>
</dbReference>
<comment type="caution">
    <text evidence="2">The sequence shown here is derived from an EMBL/GenBank/DDBJ whole genome shotgun (WGS) entry which is preliminary data.</text>
</comment>
<protein>
    <submittedName>
        <fullName evidence="2">ELMD2 protein</fullName>
    </submittedName>
</protein>
<evidence type="ECO:0000313" key="3">
    <source>
        <dbReference type="Proteomes" id="UP000565785"/>
    </source>
</evidence>
<name>A0A7L1N066_RHICY</name>
<dbReference type="Pfam" id="PF04727">
    <property type="entry name" value="ELMO_CED12"/>
    <property type="match status" value="1"/>
</dbReference>
<gene>
    <name evidence="2" type="primary">Elmod2</name>
    <name evidence="2" type="ORF">RHICYA_R02809</name>
</gene>
<dbReference type="GO" id="GO:0005096">
    <property type="term" value="F:GTPase activator activity"/>
    <property type="evidence" value="ECO:0007669"/>
    <property type="project" value="TreeGrafter"/>
</dbReference>